<keyword evidence="5" id="KW-0418">Kinase</keyword>
<dbReference type="Pfam" id="PF02518">
    <property type="entry name" value="HATPase_c"/>
    <property type="match status" value="1"/>
</dbReference>
<dbReference type="Gene3D" id="3.30.565.10">
    <property type="entry name" value="Histidine kinase-like ATPase, C-terminal domain"/>
    <property type="match status" value="1"/>
</dbReference>
<dbReference type="RefSeq" id="WP_185732754.1">
    <property type="nucleotide sequence ID" value="NZ_BHYK01000020.1"/>
</dbReference>
<keyword evidence="7" id="KW-0902">Two-component regulatory system</keyword>
<name>A0A401UQ30_9CLOT</name>
<evidence type="ECO:0000256" key="4">
    <source>
        <dbReference type="ARBA" id="ARBA00022741"/>
    </source>
</evidence>
<dbReference type="SUPFAM" id="SSF55874">
    <property type="entry name" value="ATPase domain of HSP90 chaperone/DNA topoisomerase II/histidine kinase"/>
    <property type="match status" value="1"/>
</dbReference>
<dbReference type="InterPro" id="IPR005467">
    <property type="entry name" value="His_kinase_dom"/>
</dbReference>
<gene>
    <name evidence="9" type="ORF">Ctaglu_32570</name>
</gene>
<dbReference type="EC" id="2.7.13.3" evidence="2"/>
<sequence length="113" mass="12941">MFIDKNQFRQVLINIVLNAVECLDKQDKRIIIWSKVKSNSVLLYIRDNGCGIQEETINKIFDPFFTTKDTGTGLGLFISYQLLSENNATIEVQSDIDQGTTFIIEFCHMEADN</sequence>
<protein>
    <recommendedName>
        <fullName evidence="2">histidine kinase</fullName>
        <ecNumber evidence="2">2.7.13.3</ecNumber>
    </recommendedName>
</protein>
<evidence type="ECO:0000256" key="5">
    <source>
        <dbReference type="ARBA" id="ARBA00022777"/>
    </source>
</evidence>
<organism evidence="9 10">
    <name type="scientific">Clostridium tagluense</name>
    <dbReference type="NCBI Taxonomy" id="360422"/>
    <lineage>
        <taxon>Bacteria</taxon>
        <taxon>Bacillati</taxon>
        <taxon>Bacillota</taxon>
        <taxon>Clostridia</taxon>
        <taxon>Eubacteriales</taxon>
        <taxon>Clostridiaceae</taxon>
        <taxon>Clostridium</taxon>
    </lineage>
</organism>
<dbReference type="PROSITE" id="PS50109">
    <property type="entry name" value="HIS_KIN"/>
    <property type="match status" value="1"/>
</dbReference>
<dbReference type="PANTHER" id="PTHR43065:SF46">
    <property type="entry name" value="C4-DICARBOXYLATE TRANSPORT SENSOR PROTEIN DCTB"/>
    <property type="match status" value="1"/>
</dbReference>
<dbReference type="InterPro" id="IPR004358">
    <property type="entry name" value="Sig_transdc_His_kin-like_C"/>
</dbReference>
<evidence type="ECO:0000256" key="7">
    <source>
        <dbReference type="ARBA" id="ARBA00023012"/>
    </source>
</evidence>
<dbReference type="GO" id="GO:0004673">
    <property type="term" value="F:protein histidine kinase activity"/>
    <property type="evidence" value="ECO:0007669"/>
    <property type="project" value="UniProtKB-EC"/>
</dbReference>
<reference evidence="9 10" key="1">
    <citation type="submission" date="2018-11" db="EMBL/GenBank/DDBJ databases">
        <title>Genome sequencing and assembly of Clostridium tagluense strain A121.</title>
        <authorList>
            <person name="Murakami T."/>
            <person name="Segawa T."/>
            <person name="Shcherbakova V.A."/>
            <person name="Mori H."/>
            <person name="Yoshimura Y."/>
        </authorList>
    </citation>
    <scope>NUCLEOTIDE SEQUENCE [LARGE SCALE GENOMIC DNA]</scope>
    <source>
        <strain evidence="9 10">A121</strain>
    </source>
</reference>
<dbReference type="InterPro" id="IPR003594">
    <property type="entry name" value="HATPase_dom"/>
</dbReference>
<dbReference type="PANTHER" id="PTHR43065">
    <property type="entry name" value="SENSOR HISTIDINE KINASE"/>
    <property type="match status" value="1"/>
</dbReference>
<keyword evidence="3" id="KW-0808">Transferase</keyword>
<comment type="catalytic activity">
    <reaction evidence="1">
        <text>ATP + protein L-histidine = ADP + protein N-phospho-L-histidine.</text>
        <dbReference type="EC" id="2.7.13.3"/>
    </reaction>
</comment>
<evidence type="ECO:0000259" key="8">
    <source>
        <dbReference type="PROSITE" id="PS50109"/>
    </source>
</evidence>
<dbReference type="GO" id="GO:0000160">
    <property type="term" value="P:phosphorelay signal transduction system"/>
    <property type="evidence" value="ECO:0007669"/>
    <property type="project" value="UniProtKB-KW"/>
</dbReference>
<evidence type="ECO:0000313" key="9">
    <source>
        <dbReference type="EMBL" id="GCD11634.1"/>
    </source>
</evidence>
<dbReference type="InterPro" id="IPR036890">
    <property type="entry name" value="HATPase_C_sf"/>
</dbReference>
<accession>A0A401UQ30</accession>
<evidence type="ECO:0000256" key="2">
    <source>
        <dbReference type="ARBA" id="ARBA00012438"/>
    </source>
</evidence>
<feature type="domain" description="Histidine kinase" evidence="8">
    <location>
        <begin position="1"/>
        <end position="110"/>
    </location>
</feature>
<dbReference type="PRINTS" id="PR00344">
    <property type="entry name" value="BCTRLSENSOR"/>
</dbReference>
<dbReference type="SMART" id="SM00387">
    <property type="entry name" value="HATPase_c"/>
    <property type="match status" value="1"/>
</dbReference>
<evidence type="ECO:0000256" key="6">
    <source>
        <dbReference type="ARBA" id="ARBA00022840"/>
    </source>
</evidence>
<comment type="caution">
    <text evidence="9">The sequence shown here is derived from an EMBL/GenBank/DDBJ whole genome shotgun (WGS) entry which is preliminary data.</text>
</comment>
<keyword evidence="4" id="KW-0547">Nucleotide-binding</keyword>
<keyword evidence="10" id="KW-1185">Reference proteome</keyword>
<dbReference type="Proteomes" id="UP000287872">
    <property type="component" value="Unassembled WGS sequence"/>
</dbReference>
<dbReference type="GO" id="GO:0005524">
    <property type="term" value="F:ATP binding"/>
    <property type="evidence" value="ECO:0007669"/>
    <property type="project" value="UniProtKB-KW"/>
</dbReference>
<dbReference type="EMBL" id="BHYK01000020">
    <property type="protein sequence ID" value="GCD11634.1"/>
    <property type="molecule type" value="Genomic_DNA"/>
</dbReference>
<evidence type="ECO:0000256" key="3">
    <source>
        <dbReference type="ARBA" id="ARBA00022679"/>
    </source>
</evidence>
<evidence type="ECO:0000313" key="10">
    <source>
        <dbReference type="Proteomes" id="UP000287872"/>
    </source>
</evidence>
<proteinExistence type="predicted"/>
<keyword evidence="6" id="KW-0067">ATP-binding</keyword>
<dbReference type="AlphaFoldDB" id="A0A401UQ30"/>
<evidence type="ECO:0000256" key="1">
    <source>
        <dbReference type="ARBA" id="ARBA00000085"/>
    </source>
</evidence>